<dbReference type="EMBL" id="JARAOX010000198">
    <property type="protein sequence ID" value="MDD9784635.1"/>
    <property type="molecule type" value="Genomic_DNA"/>
</dbReference>
<comment type="subcellular location">
    <subcellularLocation>
        <location evidence="2">Secreted</location>
    </subcellularLocation>
</comment>
<evidence type="ECO:0000256" key="1">
    <source>
        <dbReference type="ARBA" id="ARBA00001947"/>
    </source>
</evidence>
<dbReference type="PANTHER" id="PTHR13062">
    <property type="entry name" value="COLLAGENASE"/>
    <property type="match status" value="1"/>
</dbReference>
<keyword evidence="5" id="KW-0479">Metal-binding</keyword>
<keyword evidence="9" id="KW-0482">Metalloprotease</keyword>
<keyword evidence="8" id="KW-0862">Zinc</keyword>
<evidence type="ECO:0000256" key="5">
    <source>
        <dbReference type="ARBA" id="ARBA00022723"/>
    </source>
</evidence>
<dbReference type="Pfam" id="PF20773">
    <property type="entry name" value="InhA-like_MAM"/>
    <property type="match status" value="1"/>
</dbReference>
<dbReference type="GO" id="GO:0008237">
    <property type="term" value="F:metallopeptidase activity"/>
    <property type="evidence" value="ECO:0007669"/>
    <property type="project" value="UniProtKB-KW"/>
</dbReference>
<dbReference type="GO" id="GO:0006508">
    <property type="term" value="P:proteolysis"/>
    <property type="evidence" value="ECO:0007669"/>
    <property type="project" value="UniProtKB-KW"/>
</dbReference>
<comment type="caution">
    <text evidence="12">The sequence shown here is derived from an EMBL/GenBank/DDBJ whole genome shotgun (WGS) entry which is preliminary data.</text>
</comment>
<evidence type="ECO:0000256" key="4">
    <source>
        <dbReference type="ARBA" id="ARBA00022670"/>
    </source>
</evidence>
<feature type="domain" description="Peptidase M6-like" evidence="10">
    <location>
        <begin position="140"/>
        <end position="420"/>
    </location>
</feature>
<feature type="domain" description="Immune inhibitor A-like metallopeptidase VEG" evidence="11">
    <location>
        <begin position="620"/>
        <end position="776"/>
    </location>
</feature>
<dbReference type="InterPro" id="IPR048665">
    <property type="entry name" value="InhA-like_VEG"/>
</dbReference>
<dbReference type="GO" id="GO:0046872">
    <property type="term" value="F:metal ion binding"/>
    <property type="evidence" value="ECO:0007669"/>
    <property type="project" value="UniProtKB-KW"/>
</dbReference>
<protein>
    <submittedName>
        <fullName evidence="12">Immune inhibitor A</fullName>
    </submittedName>
</protein>
<dbReference type="RefSeq" id="WP_218215852.1">
    <property type="nucleotide sequence ID" value="NZ_JAHTKR010000009.1"/>
</dbReference>
<dbReference type="Pfam" id="PF20774">
    <property type="entry name" value="InhA-like_VEG"/>
    <property type="match status" value="1"/>
</dbReference>
<evidence type="ECO:0000256" key="7">
    <source>
        <dbReference type="ARBA" id="ARBA00022801"/>
    </source>
</evidence>
<dbReference type="Pfam" id="PF05547">
    <property type="entry name" value="Peptidase_M6"/>
    <property type="match status" value="1"/>
</dbReference>
<comment type="cofactor">
    <cofactor evidence="1">
        <name>Zn(2+)</name>
        <dbReference type="ChEBI" id="CHEBI:29105"/>
    </cofactor>
</comment>
<proteinExistence type="predicted"/>
<keyword evidence="4" id="KW-0645">Protease</keyword>
<gene>
    <name evidence="12" type="ORF">PVE99_19920</name>
</gene>
<evidence type="ECO:0000259" key="10">
    <source>
        <dbReference type="Pfam" id="PF05547"/>
    </source>
</evidence>
<keyword evidence="7" id="KW-0378">Hydrolase</keyword>
<organism evidence="12 13">
    <name type="scientific">Priestia megaterium</name>
    <name type="common">Bacillus megaterium</name>
    <dbReference type="NCBI Taxonomy" id="1404"/>
    <lineage>
        <taxon>Bacteria</taxon>
        <taxon>Bacillati</taxon>
        <taxon>Bacillota</taxon>
        <taxon>Bacilli</taxon>
        <taxon>Bacillales</taxon>
        <taxon>Bacillaceae</taxon>
        <taxon>Priestia</taxon>
    </lineage>
</organism>
<dbReference type="InterPro" id="IPR012300">
    <property type="entry name" value="Pept_M6_InhA"/>
</dbReference>
<dbReference type="InterPro" id="IPR008757">
    <property type="entry name" value="Peptidase_M6-like_domain"/>
</dbReference>
<dbReference type="Proteomes" id="UP001213771">
    <property type="component" value="Unassembled WGS sequence"/>
</dbReference>
<keyword evidence="3" id="KW-0964">Secreted</keyword>
<evidence type="ECO:0000259" key="11">
    <source>
        <dbReference type="Pfam" id="PF20774"/>
    </source>
</evidence>
<keyword evidence="6" id="KW-0732">Signal</keyword>
<sequence>MTNWKKILGTSLLATTVTIGGVTPLFGKGHVVSAKTTQVEGLPSSPIDMHTVPEERLTKALKDQGVISQKATPQEAKKALNTYINKKDTHKESLKGYKNSEMDLKAKKFQMEQKEKVQRKEFSSFKAEDKGDGVSVKPAKQAKYMGQVRKDKVLVLLVEYADFKHNNVIQEPGYMYSKDFNQQHYQKLMFGDKDFKLFDGSKIKTFKQYYEEQSGGSYTVDGTVSNWLTVSGKAKEYGADNPKGGNDNLGPKGPRDLVKEALVAAAKSGIKLSDYDKFDQYDIDGDGNRNEPDGIVDHLMVIHAGTGQEAGGGKLGDDAIWSHRSTLGQPYKVPGTNISAYDYTIEPEDGAVGVFAHEFGHDLGLPDEYDTQYSGQGEPVGVWSIMSDGSWAGKIADTAPTSFSPQNKEFFQKTMGGNWANIKEMDIKDVNKAGSVSVIDQSVTKSKNPGIVKINLPKKTVQGIKPAFGSNYYFSQRGDDLHTTITTPQLDLTKAKTASFKYKANYEVEAEYDYLYVNAILPDGSKVLLDTIGDKANNADNSAETSNGKWEDKSYDLSKFKGKKIKLQFEYVTDGGLAMAGFALDNASLVVDGKTTFTDDAESTPKMTLDGFEKTNGISYKDNYYYLEWRNYAGSDKSLQYARGAKYNTGMVMWYADESYLDNWVGSHPGEGFLGVVDSHAHKVLYFNVNGISTTANSTRYQIADAAFSFDKSPAWSYTHKSWGSILSKGSNGITNFNDRKSYLDERIKDAGRLLPQTGLKVDIIGEAKDNSAGAVWIHK</sequence>
<evidence type="ECO:0000256" key="2">
    <source>
        <dbReference type="ARBA" id="ARBA00004613"/>
    </source>
</evidence>
<evidence type="ECO:0000313" key="13">
    <source>
        <dbReference type="Proteomes" id="UP001213771"/>
    </source>
</evidence>
<dbReference type="AlphaFoldDB" id="A0ABD4WWJ7"/>
<dbReference type="NCBIfam" id="TIGR03296">
    <property type="entry name" value="M6dom_TIGR03296"/>
    <property type="match status" value="1"/>
</dbReference>
<name>A0ABD4WWJ7_PRIMG</name>
<evidence type="ECO:0000256" key="3">
    <source>
        <dbReference type="ARBA" id="ARBA00022525"/>
    </source>
</evidence>
<dbReference type="PANTHER" id="PTHR13062:SF12">
    <property type="entry name" value="ALPHA-2-MACROGLOBULIN DOMAIN-CONTAINING PROTEIN"/>
    <property type="match status" value="1"/>
</dbReference>
<reference evidence="12 13" key="1">
    <citation type="submission" date="2023-02" db="EMBL/GenBank/DDBJ databases">
        <authorList>
            <person name="Olszewska D."/>
        </authorList>
    </citation>
    <scope>NUCLEOTIDE SEQUENCE [LARGE SCALE GENOMIC DNA]</scope>
    <source>
        <strain evidence="12 13">FDU301</strain>
    </source>
</reference>
<evidence type="ECO:0000256" key="6">
    <source>
        <dbReference type="ARBA" id="ARBA00022729"/>
    </source>
</evidence>
<accession>A0ABD4WWJ7</accession>
<evidence type="ECO:0000256" key="8">
    <source>
        <dbReference type="ARBA" id="ARBA00022833"/>
    </source>
</evidence>
<dbReference type="PIRSF" id="PIRSF007519">
    <property type="entry name" value="Protease_InhA"/>
    <property type="match status" value="1"/>
</dbReference>
<evidence type="ECO:0000256" key="9">
    <source>
        <dbReference type="ARBA" id="ARBA00023049"/>
    </source>
</evidence>
<evidence type="ECO:0000313" key="12">
    <source>
        <dbReference type="EMBL" id="MDD9784635.1"/>
    </source>
</evidence>
<dbReference type="GO" id="GO:0005576">
    <property type="term" value="C:extracellular region"/>
    <property type="evidence" value="ECO:0007669"/>
    <property type="project" value="UniProtKB-SubCell"/>
</dbReference>